<evidence type="ECO:0000313" key="3">
    <source>
        <dbReference type="Proteomes" id="UP000054302"/>
    </source>
</evidence>
<dbReference type="VEuPathDB" id="FungiDB:PV10_05483"/>
<name>A0A0D1ZVN0_EXOME</name>
<gene>
    <name evidence="2" type="ORF">PV10_05483</name>
</gene>
<feature type="compositionally biased region" description="Polar residues" evidence="1">
    <location>
        <begin position="103"/>
        <end position="112"/>
    </location>
</feature>
<dbReference type="NCBIfam" id="TIGR02453">
    <property type="entry name" value="TIGR02453 family protein"/>
    <property type="match status" value="1"/>
</dbReference>
<keyword evidence="3" id="KW-1185">Reference proteome</keyword>
<feature type="region of interest" description="Disordered" evidence="1">
    <location>
        <begin position="58"/>
        <end position="225"/>
    </location>
</feature>
<evidence type="ECO:0000313" key="2">
    <source>
        <dbReference type="EMBL" id="KIV90878.1"/>
    </source>
</evidence>
<feature type="compositionally biased region" description="Acidic residues" evidence="1">
    <location>
        <begin position="154"/>
        <end position="168"/>
    </location>
</feature>
<feature type="compositionally biased region" description="Acidic residues" evidence="1">
    <location>
        <begin position="120"/>
        <end position="143"/>
    </location>
</feature>
<dbReference type="AlphaFoldDB" id="A0A0D1ZVN0"/>
<protein>
    <recommendedName>
        <fullName evidence="4">DUF2461 domain-containing protein</fullName>
    </recommendedName>
</protein>
<dbReference type="PANTHER" id="PTHR36452:SF1">
    <property type="entry name" value="DUF2461 DOMAIN-CONTAINING PROTEIN"/>
    <property type="match status" value="1"/>
</dbReference>
<feature type="compositionally biased region" description="Low complexity" evidence="1">
    <location>
        <begin position="144"/>
        <end position="153"/>
    </location>
</feature>
<dbReference type="Proteomes" id="UP000054302">
    <property type="component" value="Unassembled WGS sequence"/>
</dbReference>
<feature type="compositionally biased region" description="Basic and acidic residues" evidence="1">
    <location>
        <begin position="207"/>
        <end position="225"/>
    </location>
</feature>
<dbReference type="HOGENOM" id="CLU_036742_0_1_1"/>
<dbReference type="STRING" id="212818.A0A0D1ZVN0"/>
<evidence type="ECO:0000256" key="1">
    <source>
        <dbReference type="SAM" id="MobiDB-lite"/>
    </source>
</evidence>
<dbReference type="OrthoDB" id="2537769at2759"/>
<dbReference type="RefSeq" id="XP_016222452.1">
    <property type="nucleotide sequence ID" value="XM_016370159.1"/>
</dbReference>
<evidence type="ECO:0008006" key="4">
    <source>
        <dbReference type="Google" id="ProtNLM"/>
    </source>
</evidence>
<sequence length="453" mass="50729">MSLTPFCIPTKDRLTTISRLIEDLLETSWLLHILGSQSACVERYLWILRYFYDMPPRRRSAAKGDATPTSATSHKRRISETLTTAASNTPGSRVSKRLKDSAHNQTKATPTKSKYFEGAGTDDEDDADSVDNDSGDSGYEDEQASTADASDTNASDEDEDEDEDDYDSDEKPRAQKKKKGPARSSGANAKDLWRPGVKTGLGPGREVFIEKPKPRGDGGIKYEPGKIHPNTMEFLRDLKKNNDREWLKMHDPDYRTSWKDWESFVEVLTEKISEIDETIPELPPKDLVFRIYRDVRFSSDPTPYKPHFSAAWSRTGRKGPYACYYVQIQPGGKSLVGAGLWMPEAQPLARLRSNIDRRPEQIRSVLNAPLMRKHILGGIPADEKKAVKAFAAQNTENALKTKPKASLACLSGQLAQSRRLPISRLPVKIISHTYRHADGCHLPGLACVTIRQT</sequence>
<reference evidence="2 3" key="1">
    <citation type="submission" date="2015-01" db="EMBL/GenBank/DDBJ databases">
        <title>The Genome Sequence of Exophiala mesophila CBS40295.</title>
        <authorList>
            <consortium name="The Broad Institute Genomics Platform"/>
            <person name="Cuomo C."/>
            <person name="de Hoog S."/>
            <person name="Gorbushina A."/>
            <person name="Stielow B."/>
            <person name="Teixiera M."/>
            <person name="Abouelleil A."/>
            <person name="Chapman S.B."/>
            <person name="Priest M."/>
            <person name="Young S.K."/>
            <person name="Wortman J."/>
            <person name="Nusbaum C."/>
            <person name="Birren B."/>
        </authorList>
    </citation>
    <scope>NUCLEOTIDE SEQUENCE [LARGE SCALE GENOMIC DNA]</scope>
    <source>
        <strain evidence="2 3">CBS 40295</strain>
    </source>
</reference>
<dbReference type="PANTHER" id="PTHR36452">
    <property type="entry name" value="CHROMOSOME 12, WHOLE GENOME SHOTGUN SEQUENCE"/>
    <property type="match status" value="1"/>
</dbReference>
<dbReference type="InterPro" id="IPR012808">
    <property type="entry name" value="CHP02453"/>
</dbReference>
<dbReference type="OMA" id="GVMEPFV"/>
<feature type="compositionally biased region" description="Polar residues" evidence="1">
    <location>
        <begin position="80"/>
        <end position="92"/>
    </location>
</feature>
<dbReference type="Pfam" id="PF09365">
    <property type="entry name" value="DUF2461"/>
    <property type="match status" value="1"/>
</dbReference>
<dbReference type="GeneID" id="27323328"/>
<organism evidence="2 3">
    <name type="scientific">Exophiala mesophila</name>
    <name type="common">Black yeast-like fungus</name>
    <dbReference type="NCBI Taxonomy" id="212818"/>
    <lineage>
        <taxon>Eukaryota</taxon>
        <taxon>Fungi</taxon>
        <taxon>Dikarya</taxon>
        <taxon>Ascomycota</taxon>
        <taxon>Pezizomycotina</taxon>
        <taxon>Eurotiomycetes</taxon>
        <taxon>Chaetothyriomycetidae</taxon>
        <taxon>Chaetothyriales</taxon>
        <taxon>Herpotrichiellaceae</taxon>
        <taxon>Exophiala</taxon>
    </lineage>
</organism>
<dbReference type="EMBL" id="KN847523">
    <property type="protein sequence ID" value="KIV90878.1"/>
    <property type="molecule type" value="Genomic_DNA"/>
</dbReference>
<accession>A0A0D1ZVN0</accession>
<proteinExistence type="predicted"/>